<dbReference type="GO" id="GO:0007165">
    <property type="term" value="P:signal transduction"/>
    <property type="evidence" value="ECO:0007669"/>
    <property type="project" value="InterPro"/>
</dbReference>
<dbReference type="PANTHER" id="PTHR12449">
    <property type="entry name" value="DEATH DOMAIN-CONTAINING PROTEIN"/>
    <property type="match status" value="1"/>
</dbReference>
<comment type="catalytic activity">
    <reaction evidence="7">
        <text>L-threonyl-[protein] + ATP = O-phospho-L-threonyl-[protein] + ADP + H(+)</text>
        <dbReference type="Rhea" id="RHEA:46608"/>
        <dbReference type="Rhea" id="RHEA-COMP:11060"/>
        <dbReference type="Rhea" id="RHEA-COMP:11605"/>
        <dbReference type="ChEBI" id="CHEBI:15378"/>
        <dbReference type="ChEBI" id="CHEBI:30013"/>
        <dbReference type="ChEBI" id="CHEBI:30616"/>
        <dbReference type="ChEBI" id="CHEBI:61977"/>
        <dbReference type="ChEBI" id="CHEBI:456216"/>
        <dbReference type="EC" id="2.7.11.1"/>
    </reaction>
</comment>
<dbReference type="SUPFAM" id="SSF52540">
    <property type="entry name" value="P-loop containing nucleoside triphosphate hydrolases"/>
    <property type="match status" value="1"/>
</dbReference>
<feature type="domain" description="Death" evidence="10">
    <location>
        <begin position="1130"/>
        <end position="1203"/>
    </location>
</feature>
<keyword evidence="2" id="KW-0808">Transferase</keyword>
<dbReference type="Gene3D" id="3.30.70.1390">
    <property type="entry name" value="ROC domain from the Parkinson's disease-associated leucine-rich repeat kinase 2"/>
    <property type="match status" value="1"/>
</dbReference>
<evidence type="ECO:0000313" key="13">
    <source>
        <dbReference type="Proteomes" id="UP001195483"/>
    </source>
</evidence>
<gene>
    <name evidence="12" type="ORF">CHS0354_008372</name>
</gene>
<evidence type="ECO:0000256" key="9">
    <source>
        <dbReference type="SAM" id="MobiDB-lite"/>
    </source>
</evidence>
<dbReference type="InterPro" id="IPR032171">
    <property type="entry name" value="COR-A"/>
</dbReference>
<proteinExistence type="predicted"/>
<comment type="catalytic activity">
    <reaction evidence="8">
        <text>L-seryl-[protein] + ATP = O-phospho-L-seryl-[protein] + ADP + H(+)</text>
        <dbReference type="Rhea" id="RHEA:17989"/>
        <dbReference type="Rhea" id="RHEA-COMP:9863"/>
        <dbReference type="Rhea" id="RHEA-COMP:11604"/>
        <dbReference type="ChEBI" id="CHEBI:15378"/>
        <dbReference type="ChEBI" id="CHEBI:29999"/>
        <dbReference type="ChEBI" id="CHEBI:30616"/>
        <dbReference type="ChEBI" id="CHEBI:83421"/>
        <dbReference type="ChEBI" id="CHEBI:456216"/>
        <dbReference type="EC" id="2.7.11.1"/>
    </reaction>
</comment>
<reference evidence="12" key="3">
    <citation type="submission" date="2023-05" db="EMBL/GenBank/DDBJ databases">
        <authorList>
            <person name="Smith C.H."/>
        </authorList>
    </citation>
    <scope>NUCLEOTIDE SEQUENCE</scope>
    <source>
        <strain evidence="12">CHS0354</strain>
        <tissue evidence="12">Mantle</tissue>
    </source>
</reference>
<keyword evidence="5" id="KW-0418">Kinase</keyword>
<dbReference type="GO" id="GO:0005524">
    <property type="term" value="F:ATP binding"/>
    <property type="evidence" value="ECO:0007669"/>
    <property type="project" value="UniProtKB-KW"/>
</dbReference>
<dbReference type="InterPro" id="IPR000488">
    <property type="entry name" value="Death_dom"/>
</dbReference>
<keyword evidence="13" id="KW-1185">Reference proteome</keyword>
<dbReference type="PROSITE" id="PS51424">
    <property type="entry name" value="ROC"/>
    <property type="match status" value="1"/>
</dbReference>
<keyword evidence="6" id="KW-0067">ATP-binding</keyword>
<dbReference type="InterPro" id="IPR027417">
    <property type="entry name" value="P-loop_NTPase"/>
</dbReference>
<protein>
    <recommendedName>
        <fullName evidence="1">non-specific serine/threonine protein kinase</fullName>
        <ecNumber evidence="1">2.7.11.1</ecNumber>
    </recommendedName>
</protein>
<dbReference type="Gene3D" id="1.10.533.10">
    <property type="entry name" value="Death Domain, Fas"/>
    <property type="match status" value="2"/>
</dbReference>
<dbReference type="Pfam" id="PF16095">
    <property type="entry name" value="COR-A"/>
    <property type="match status" value="1"/>
</dbReference>
<accession>A0AAE0RPK7</accession>
<evidence type="ECO:0000256" key="4">
    <source>
        <dbReference type="ARBA" id="ARBA00022741"/>
    </source>
</evidence>
<dbReference type="CDD" id="cd01670">
    <property type="entry name" value="Death"/>
    <property type="match status" value="2"/>
</dbReference>
<dbReference type="InterPro" id="IPR036388">
    <property type="entry name" value="WH-like_DNA-bd_sf"/>
</dbReference>
<dbReference type="InterPro" id="IPR020859">
    <property type="entry name" value="ROC"/>
</dbReference>
<dbReference type="PANTHER" id="PTHR12449:SF18">
    <property type="entry name" value="DEATH DOMAIN-CONTAINING PROTEIN"/>
    <property type="match status" value="1"/>
</dbReference>
<dbReference type="SMART" id="SM00005">
    <property type="entry name" value="DEATH"/>
    <property type="match status" value="2"/>
</dbReference>
<evidence type="ECO:0000256" key="1">
    <source>
        <dbReference type="ARBA" id="ARBA00012513"/>
    </source>
</evidence>
<dbReference type="Proteomes" id="UP001195483">
    <property type="component" value="Unassembled WGS sequence"/>
</dbReference>
<evidence type="ECO:0000256" key="6">
    <source>
        <dbReference type="ARBA" id="ARBA00022840"/>
    </source>
</evidence>
<dbReference type="InterPro" id="IPR039788">
    <property type="entry name" value="NOL4/NOL4L"/>
</dbReference>
<reference evidence="12" key="2">
    <citation type="journal article" date="2021" name="Genome Biol. Evol.">
        <title>Developing a high-quality reference genome for a parasitic bivalve with doubly uniparental inheritance (Bivalvia: Unionida).</title>
        <authorList>
            <person name="Smith C.H."/>
        </authorList>
    </citation>
    <scope>NUCLEOTIDE SEQUENCE</scope>
    <source>
        <strain evidence="12">CHS0354</strain>
        <tissue evidence="12">Mantle</tissue>
    </source>
</reference>
<feature type="domain" description="Death" evidence="10">
    <location>
        <begin position="1030"/>
        <end position="1101"/>
    </location>
</feature>
<name>A0AAE0RPK7_9BIVA</name>
<dbReference type="PROSITE" id="PS50017">
    <property type="entry name" value="DEATH_DOMAIN"/>
    <property type="match status" value="2"/>
</dbReference>
<dbReference type="InterPro" id="IPR011042">
    <property type="entry name" value="6-blade_b-propeller_TolB-like"/>
</dbReference>
<organism evidence="12 13">
    <name type="scientific">Potamilus streckersoni</name>
    <dbReference type="NCBI Taxonomy" id="2493646"/>
    <lineage>
        <taxon>Eukaryota</taxon>
        <taxon>Metazoa</taxon>
        <taxon>Spiralia</taxon>
        <taxon>Lophotrochozoa</taxon>
        <taxon>Mollusca</taxon>
        <taxon>Bivalvia</taxon>
        <taxon>Autobranchia</taxon>
        <taxon>Heteroconchia</taxon>
        <taxon>Palaeoheterodonta</taxon>
        <taxon>Unionida</taxon>
        <taxon>Unionoidea</taxon>
        <taxon>Unionidae</taxon>
        <taxon>Ambleminae</taxon>
        <taxon>Lampsilini</taxon>
        <taxon>Potamilus</taxon>
    </lineage>
</organism>
<evidence type="ECO:0000313" key="12">
    <source>
        <dbReference type="EMBL" id="KAK3577279.1"/>
    </source>
</evidence>
<comment type="caution">
    <text evidence="12">The sequence shown here is derived from an EMBL/GenBank/DDBJ whole genome shotgun (WGS) entry which is preliminary data.</text>
</comment>
<dbReference type="InterPro" id="IPR011044">
    <property type="entry name" value="Quino_amine_DH_bsu"/>
</dbReference>
<evidence type="ECO:0000256" key="3">
    <source>
        <dbReference type="ARBA" id="ARBA00022737"/>
    </source>
</evidence>
<dbReference type="Gene3D" id="1.10.10.10">
    <property type="entry name" value="Winged helix-like DNA-binding domain superfamily/Winged helix DNA-binding domain"/>
    <property type="match status" value="1"/>
</dbReference>
<dbReference type="InterPro" id="IPR011029">
    <property type="entry name" value="DEATH-like_dom_sf"/>
</dbReference>
<feature type="region of interest" description="Disordered" evidence="9">
    <location>
        <begin position="432"/>
        <end position="454"/>
    </location>
</feature>
<dbReference type="GO" id="GO:0016301">
    <property type="term" value="F:kinase activity"/>
    <property type="evidence" value="ECO:0007669"/>
    <property type="project" value="UniProtKB-KW"/>
</dbReference>
<dbReference type="Gene3D" id="3.40.50.300">
    <property type="entry name" value="P-loop containing nucleotide triphosphate hydrolases"/>
    <property type="match status" value="2"/>
</dbReference>
<dbReference type="Gene3D" id="2.120.10.30">
    <property type="entry name" value="TolB, C-terminal domain"/>
    <property type="match status" value="1"/>
</dbReference>
<evidence type="ECO:0000256" key="5">
    <source>
        <dbReference type="ARBA" id="ARBA00022777"/>
    </source>
</evidence>
<dbReference type="Pfam" id="PF08477">
    <property type="entry name" value="Roc"/>
    <property type="match status" value="1"/>
</dbReference>
<feature type="domain" description="Roc" evidence="11">
    <location>
        <begin position="318"/>
        <end position="651"/>
    </location>
</feature>
<dbReference type="SUPFAM" id="SSF50969">
    <property type="entry name" value="YVTN repeat-like/Quinoprotein amine dehydrogenase"/>
    <property type="match status" value="1"/>
</dbReference>
<dbReference type="EC" id="2.7.11.1" evidence="1"/>
<dbReference type="SUPFAM" id="SSF47986">
    <property type="entry name" value="DEATH domain"/>
    <property type="match status" value="2"/>
</dbReference>
<keyword evidence="4" id="KW-0547">Nucleotide-binding</keyword>
<dbReference type="Pfam" id="PF00531">
    <property type="entry name" value="Death"/>
    <property type="match status" value="2"/>
</dbReference>
<dbReference type="EMBL" id="JAEAOA010000557">
    <property type="protein sequence ID" value="KAK3577279.1"/>
    <property type="molecule type" value="Genomic_DNA"/>
</dbReference>
<evidence type="ECO:0000259" key="10">
    <source>
        <dbReference type="PROSITE" id="PS50017"/>
    </source>
</evidence>
<evidence type="ECO:0000256" key="7">
    <source>
        <dbReference type="ARBA" id="ARBA00047899"/>
    </source>
</evidence>
<dbReference type="AlphaFoldDB" id="A0AAE0RPK7"/>
<evidence type="ECO:0000256" key="2">
    <source>
        <dbReference type="ARBA" id="ARBA00022679"/>
    </source>
</evidence>
<sequence>MATATANNYACSLLQVGTLELEEEADSDTWYKGLAVLSPDKVMVVDFSKSNLSLHIIPYGELLAVSDRLKYPQDICICNVHDNEIQIAVSLFNAKIEILSIKSTGQTSAITRGRTLDVTTGFDKCRGVKYLNEKLLISGQKRNSICWGIVSFKDGHVDVVHKICEWAGYSSSYLSINPRDDSMVYISCQADQYNTGIHVFRNSEREFLYQHDELKFPRGVTVDTQGFVFVCNEKPALIHQLTEKGQLMTIYREEIPSNLLAIFWENKQGHLYVTSSRSKVITIFRPTYSRQQDPDIPLEILRMDEASLQIYKEALLDGKEKTYDIRVMVVGHYGVGKTALTKRLLGEEVDIFERKSTEGIDVHVDCCRISLDTWEWSAQNKEADKYSRLQRLVTFLKHKSTLDISPEGHSEIIYQRETTPVINVRTNIEESVTDNEDVSTSSEPYTKQETKHRSGDNVLRQGIKRKYSSESVERDSMIELLQLVNENAAKLEKIRLEAALLTVWDFAGQYVFYTTHQTFLTSRAIYLLVTDLSQHLSDIVIDNECFFDIDGIKLCKVHEFVEVWLNSIHSIAPFPAVDIPPVILVGTHLDKIPQGSRQSVVDRSFQQIRSILKDQPSRFHLTNDDFAIDNTKRDPRLEDLKRKIIDLARKQPHWGQEVPTRWLLLEQAIMTLKASGTKVVDLSVVRELNQRGSVPIETEKELDLFLRFQHEKGIIIYFSAKRLNKKIVLDPEWLIDALKSLITAKAFIYKNNPAIIEKWEEFEKNGKLSPDLIDAVWTKETNVDFYENKEHILQLMTQLNIIVMPRSFNDSGDEVKMETFYIAPCMLRQATPKEVICPELSPHMGSTSVLCCMFTEKFLPSPIFHRLLAACMVRWPVAKKESEHLIFCGCSVFDLDRSHRLILHLKNHCIFVRIIRIGIRLTTPISKLCIEVREHIDKTLSHIIGYLASNLHFQWFLQCPRSEIECLESMIPALEIKENAELMCKFHGNHAIESYELCKFWYENEEVRAAIDPENPIPCYPLELEDKRPSDQQLSRLSLRIGREFHTLGLELGISGAEIQQIQIENPFVTTQCLMILLKWAHRNLSQATFRNLSMALWKVGADSEILKNLDEADNSMSCLSPQALDIRPTEQELKKISEHVGKELLHLAVELGIPLSRIEQIRLEHRQSVARQSLEILFAWRKRNAGQATFRTLERVFRRLHMDVNILNQVLPT</sequence>
<reference evidence="12" key="1">
    <citation type="journal article" date="2021" name="Genome Biol. Evol.">
        <title>A High-Quality Reference Genome for a Parasitic Bivalve with Doubly Uniparental Inheritance (Bivalvia: Unionida).</title>
        <authorList>
            <person name="Smith C.H."/>
        </authorList>
    </citation>
    <scope>NUCLEOTIDE SEQUENCE</scope>
    <source>
        <strain evidence="12">CHS0354</strain>
    </source>
</reference>
<keyword evidence="3" id="KW-0677">Repeat</keyword>
<evidence type="ECO:0000259" key="11">
    <source>
        <dbReference type="PROSITE" id="PS51424"/>
    </source>
</evidence>
<evidence type="ECO:0000256" key="8">
    <source>
        <dbReference type="ARBA" id="ARBA00048679"/>
    </source>
</evidence>